<sequence>GVGVLVTEYFNKDTYASAESSNPDIILAHKGNLIEKNIENLDVKVAERLDNRLSMIEDTVCNEVRELRNEVKEVREKFDKSEETFENSRRR</sequence>
<evidence type="ECO:0000313" key="3">
    <source>
        <dbReference type="Proteomes" id="UP000789739"/>
    </source>
</evidence>
<name>A0A9N9EAN5_9GLOM</name>
<evidence type="ECO:0000313" key="2">
    <source>
        <dbReference type="EMBL" id="CAG8669916.1"/>
    </source>
</evidence>
<dbReference type="AlphaFoldDB" id="A0A9N9EAN5"/>
<dbReference type="Proteomes" id="UP000789739">
    <property type="component" value="Unassembled WGS sequence"/>
</dbReference>
<feature type="coiled-coil region" evidence="1">
    <location>
        <begin position="57"/>
        <end position="91"/>
    </location>
</feature>
<reference evidence="2" key="1">
    <citation type="submission" date="2021-06" db="EMBL/GenBank/DDBJ databases">
        <authorList>
            <person name="Kallberg Y."/>
            <person name="Tangrot J."/>
            <person name="Rosling A."/>
        </authorList>
    </citation>
    <scope>NUCLEOTIDE SEQUENCE</scope>
    <source>
        <strain evidence="2">BR232B</strain>
    </source>
</reference>
<feature type="non-terminal residue" evidence="2">
    <location>
        <position position="91"/>
    </location>
</feature>
<organism evidence="2 3">
    <name type="scientific">Paraglomus brasilianum</name>
    <dbReference type="NCBI Taxonomy" id="144538"/>
    <lineage>
        <taxon>Eukaryota</taxon>
        <taxon>Fungi</taxon>
        <taxon>Fungi incertae sedis</taxon>
        <taxon>Mucoromycota</taxon>
        <taxon>Glomeromycotina</taxon>
        <taxon>Glomeromycetes</taxon>
        <taxon>Paraglomerales</taxon>
        <taxon>Paraglomeraceae</taxon>
        <taxon>Paraglomus</taxon>
    </lineage>
</organism>
<keyword evidence="1" id="KW-0175">Coiled coil</keyword>
<comment type="caution">
    <text evidence="2">The sequence shown here is derived from an EMBL/GenBank/DDBJ whole genome shotgun (WGS) entry which is preliminary data.</text>
</comment>
<evidence type="ECO:0000256" key="1">
    <source>
        <dbReference type="SAM" id="Coils"/>
    </source>
</evidence>
<dbReference type="EMBL" id="CAJVPI010004767">
    <property type="protein sequence ID" value="CAG8669916.1"/>
    <property type="molecule type" value="Genomic_DNA"/>
</dbReference>
<feature type="non-terminal residue" evidence="2">
    <location>
        <position position="1"/>
    </location>
</feature>
<gene>
    <name evidence="2" type="ORF">PBRASI_LOCUS11247</name>
</gene>
<proteinExistence type="predicted"/>
<protein>
    <submittedName>
        <fullName evidence="2">9371_t:CDS:1</fullName>
    </submittedName>
</protein>
<accession>A0A9N9EAN5</accession>
<keyword evidence="3" id="KW-1185">Reference proteome</keyword>